<dbReference type="InterPro" id="IPR036388">
    <property type="entry name" value="WH-like_DNA-bd_sf"/>
</dbReference>
<dbReference type="SUPFAM" id="SSF46785">
    <property type="entry name" value="Winged helix' DNA-binding domain"/>
    <property type="match status" value="1"/>
</dbReference>
<dbReference type="InterPro" id="IPR036390">
    <property type="entry name" value="WH_DNA-bd_sf"/>
</dbReference>
<dbReference type="GO" id="GO:0003677">
    <property type="term" value="F:DNA binding"/>
    <property type="evidence" value="ECO:0007669"/>
    <property type="project" value="UniProtKB-KW"/>
</dbReference>
<evidence type="ECO:0000313" key="5">
    <source>
        <dbReference type="EMBL" id="KKO12420.1"/>
    </source>
</evidence>
<keyword evidence="2" id="KW-0238">DNA-binding</keyword>
<dbReference type="PANTHER" id="PTHR42756">
    <property type="entry name" value="TRANSCRIPTIONAL REGULATOR, MARR"/>
    <property type="match status" value="1"/>
</dbReference>
<evidence type="ECO:0000256" key="3">
    <source>
        <dbReference type="ARBA" id="ARBA00023163"/>
    </source>
</evidence>
<keyword evidence="3" id="KW-0804">Transcription</keyword>
<dbReference type="PANTHER" id="PTHR42756:SF1">
    <property type="entry name" value="TRANSCRIPTIONAL REPRESSOR OF EMRAB OPERON"/>
    <property type="match status" value="1"/>
</dbReference>
<dbReference type="GO" id="GO:0003700">
    <property type="term" value="F:DNA-binding transcription factor activity"/>
    <property type="evidence" value="ECO:0007669"/>
    <property type="project" value="InterPro"/>
</dbReference>
<keyword evidence="1" id="KW-0805">Transcription regulation</keyword>
<proteinExistence type="predicted"/>
<dbReference type="SMART" id="SM00347">
    <property type="entry name" value="HTH_MARR"/>
    <property type="match status" value="1"/>
</dbReference>
<feature type="domain" description="HTH marR-type" evidence="4">
    <location>
        <begin position="1"/>
        <end position="144"/>
    </location>
</feature>
<name>A0A0F9W7R9_9ZZZZ</name>
<dbReference type="PROSITE" id="PS50995">
    <property type="entry name" value="HTH_MARR_2"/>
    <property type="match status" value="1"/>
</dbReference>
<evidence type="ECO:0000256" key="1">
    <source>
        <dbReference type="ARBA" id="ARBA00023015"/>
    </source>
</evidence>
<reference evidence="5" key="1">
    <citation type="journal article" date="2015" name="Nature">
        <title>Complex archaea that bridge the gap between prokaryotes and eukaryotes.</title>
        <authorList>
            <person name="Spang A."/>
            <person name="Saw J.H."/>
            <person name="Jorgensen S.L."/>
            <person name="Zaremba-Niedzwiedzka K."/>
            <person name="Martijn J."/>
            <person name="Lind A.E."/>
            <person name="van Eijk R."/>
            <person name="Schleper C."/>
            <person name="Guy L."/>
            <person name="Ettema T.J."/>
        </authorList>
    </citation>
    <scope>NUCLEOTIDE SEQUENCE</scope>
</reference>
<evidence type="ECO:0000256" key="2">
    <source>
        <dbReference type="ARBA" id="ARBA00023125"/>
    </source>
</evidence>
<organism evidence="5">
    <name type="scientific">marine sediment metagenome</name>
    <dbReference type="NCBI Taxonomy" id="412755"/>
    <lineage>
        <taxon>unclassified sequences</taxon>
        <taxon>metagenomes</taxon>
        <taxon>ecological metagenomes</taxon>
    </lineage>
</organism>
<dbReference type="EMBL" id="LAZR01000001">
    <property type="protein sequence ID" value="KKO12420.1"/>
    <property type="molecule type" value="Genomic_DNA"/>
</dbReference>
<dbReference type="InterPro" id="IPR000835">
    <property type="entry name" value="HTH_MarR-typ"/>
</dbReference>
<evidence type="ECO:0000259" key="4">
    <source>
        <dbReference type="PROSITE" id="PS50995"/>
    </source>
</evidence>
<accession>A0A0F9W7R9</accession>
<dbReference type="AlphaFoldDB" id="A0A0F9W7R9"/>
<sequence length="144" mass="16385">MNKEDLTDVFENCPCFRARAAARRITRDYDEAFKSIGIKSTQFTLLAIIKGKEPSSITTMADKLAMERTSLIRTLELMAEKGLITLAEEGYRRERKVQITPKGDAILAKALPLWKQMQASFVSRIGQENWQANKELWLDIAFGD</sequence>
<comment type="caution">
    <text evidence="5">The sequence shown here is derived from an EMBL/GenBank/DDBJ whole genome shotgun (WGS) entry which is preliminary data.</text>
</comment>
<gene>
    <name evidence="5" type="ORF">LCGC14_0004310</name>
</gene>
<protein>
    <recommendedName>
        <fullName evidence="4">HTH marR-type domain-containing protein</fullName>
    </recommendedName>
</protein>
<dbReference type="Gene3D" id="1.10.10.10">
    <property type="entry name" value="Winged helix-like DNA-binding domain superfamily/Winged helix DNA-binding domain"/>
    <property type="match status" value="1"/>
</dbReference>